<comment type="caution">
    <text evidence="1">The sequence shown here is derived from an EMBL/GenBank/DDBJ whole genome shotgun (WGS) entry which is preliminary data.</text>
</comment>
<dbReference type="Proteomes" id="UP000180253">
    <property type="component" value="Unassembled WGS sequence"/>
</dbReference>
<gene>
    <name evidence="1" type="ORF">BIW53_08545</name>
</gene>
<dbReference type="STRING" id="327939.BIW53_08545"/>
<name>A0A1S1NAX9_9GAMM</name>
<evidence type="ECO:0008006" key="3">
    <source>
        <dbReference type="Google" id="ProtNLM"/>
    </source>
</evidence>
<dbReference type="AlphaFoldDB" id="A0A1S1NAX9"/>
<evidence type="ECO:0000313" key="2">
    <source>
        <dbReference type="Proteomes" id="UP000180253"/>
    </source>
</evidence>
<sequence length="238" mass="26311">MNELEFRRRLFADPNDKDVAQEAANNAEQNALLEELQAFDAQIVKALDVEVPEGLAERILATQQADNNHNDVVKKRWFRRYRTPFATAASATFALGLYFMSATQAPLLAGEHALAHVRHEQVAFEGKEEIALQAVNDKLSLFGARLEALPGKVTYATFCNFKGQKSLHLVFQSQHGPMTVFIVPLSGKNSLGGDGQFADERYNGVIEQDNHGATVLVANVGSPVEQYQKDVSNALLWL</sequence>
<dbReference type="Pfam" id="PF11859">
    <property type="entry name" value="DUF3379"/>
    <property type="match status" value="1"/>
</dbReference>
<dbReference type="EMBL" id="MNAN01000028">
    <property type="protein sequence ID" value="OHU95859.1"/>
    <property type="molecule type" value="Genomic_DNA"/>
</dbReference>
<reference evidence="1 2" key="1">
    <citation type="submission" date="2016-10" db="EMBL/GenBank/DDBJ databases">
        <title>Pseudoalteromonas amylolytica sp. nov., isolated from the surface seawater.</title>
        <authorList>
            <person name="Wu Y.-H."/>
            <person name="Cheng H."/>
            <person name="Jin X.-B."/>
            <person name="Wang C.-S."/>
            <person name="Xu X.-W."/>
        </authorList>
    </citation>
    <scope>NUCLEOTIDE SEQUENCE [LARGE SCALE GENOMIC DNA]</scope>
    <source>
        <strain evidence="1 2">JCM 12483</strain>
    </source>
</reference>
<dbReference type="InterPro" id="IPR021806">
    <property type="entry name" value="DUF3379"/>
</dbReference>
<keyword evidence="2" id="KW-1185">Reference proteome</keyword>
<protein>
    <recommendedName>
        <fullName evidence="3">DUF3379 domain-containing protein</fullName>
    </recommendedName>
</protein>
<dbReference type="OrthoDB" id="6195578at2"/>
<organism evidence="1 2">
    <name type="scientific">Pseudoalteromonas byunsanensis</name>
    <dbReference type="NCBI Taxonomy" id="327939"/>
    <lineage>
        <taxon>Bacteria</taxon>
        <taxon>Pseudomonadati</taxon>
        <taxon>Pseudomonadota</taxon>
        <taxon>Gammaproteobacteria</taxon>
        <taxon>Alteromonadales</taxon>
        <taxon>Pseudoalteromonadaceae</taxon>
        <taxon>Pseudoalteromonas</taxon>
    </lineage>
</organism>
<proteinExistence type="predicted"/>
<evidence type="ECO:0000313" key="1">
    <source>
        <dbReference type="EMBL" id="OHU95859.1"/>
    </source>
</evidence>
<dbReference type="RefSeq" id="WP_070991429.1">
    <property type="nucleotide sequence ID" value="NZ_CBCSHD010000001.1"/>
</dbReference>
<accession>A0A1S1NAX9</accession>